<keyword evidence="8" id="KW-1185">Reference proteome</keyword>
<accession>A0AA40CND5</accession>
<dbReference type="InterPro" id="IPR013901">
    <property type="entry name" value="Anthrone_oxy"/>
</dbReference>
<evidence type="ECO:0000256" key="3">
    <source>
        <dbReference type="ARBA" id="ARBA00022989"/>
    </source>
</evidence>
<reference evidence="7" key="1">
    <citation type="submission" date="2023-06" db="EMBL/GenBank/DDBJ databases">
        <title>Genome-scale phylogeny and comparative genomics of the fungal order Sordariales.</title>
        <authorList>
            <consortium name="Lawrence Berkeley National Laboratory"/>
            <person name="Hensen N."/>
            <person name="Bonometti L."/>
            <person name="Westerberg I."/>
            <person name="Brannstrom I.O."/>
            <person name="Guillou S."/>
            <person name="Cros-Aarteil S."/>
            <person name="Calhoun S."/>
            <person name="Haridas S."/>
            <person name="Kuo A."/>
            <person name="Mondo S."/>
            <person name="Pangilinan J."/>
            <person name="Riley R."/>
            <person name="Labutti K."/>
            <person name="Andreopoulos B."/>
            <person name="Lipzen A."/>
            <person name="Chen C."/>
            <person name="Yanf M."/>
            <person name="Daum C."/>
            <person name="Ng V."/>
            <person name="Clum A."/>
            <person name="Steindorff A."/>
            <person name="Ohm R."/>
            <person name="Martin F."/>
            <person name="Silar P."/>
            <person name="Natvig D."/>
            <person name="Lalanne C."/>
            <person name="Gautier V."/>
            <person name="Ament-Velasquez S.L."/>
            <person name="Kruys A."/>
            <person name="Hutchinson M.I."/>
            <person name="Powell A.J."/>
            <person name="Barry K."/>
            <person name="Miller A.N."/>
            <person name="Grigoriev I.V."/>
            <person name="Debuchy R."/>
            <person name="Gladieux P."/>
            <person name="Thoren M.H."/>
            <person name="Johannesson H."/>
        </authorList>
    </citation>
    <scope>NUCLEOTIDE SEQUENCE</scope>
    <source>
        <strain evidence="7">SMH2532-1</strain>
    </source>
</reference>
<keyword evidence="3 6" id="KW-1133">Transmembrane helix</keyword>
<comment type="subcellular location">
    <subcellularLocation>
        <location evidence="1">Membrane</location>
        <topology evidence="1">Multi-pass membrane protein</topology>
    </subcellularLocation>
</comment>
<feature type="transmembrane region" description="Helical" evidence="6">
    <location>
        <begin position="57"/>
        <end position="75"/>
    </location>
</feature>
<dbReference type="EMBL" id="JAULSV010000005">
    <property type="protein sequence ID" value="KAK0643279.1"/>
    <property type="molecule type" value="Genomic_DNA"/>
</dbReference>
<dbReference type="GO" id="GO:0016020">
    <property type="term" value="C:membrane"/>
    <property type="evidence" value="ECO:0007669"/>
    <property type="project" value="UniProtKB-SubCell"/>
</dbReference>
<evidence type="ECO:0000256" key="4">
    <source>
        <dbReference type="ARBA" id="ARBA00023136"/>
    </source>
</evidence>
<keyword evidence="2 6" id="KW-0812">Transmembrane</keyword>
<gene>
    <name evidence="7" type="ORF">B0T16DRAFT_459445</name>
</gene>
<evidence type="ECO:0000256" key="2">
    <source>
        <dbReference type="ARBA" id="ARBA00022692"/>
    </source>
</evidence>
<evidence type="ECO:0008006" key="9">
    <source>
        <dbReference type="Google" id="ProtNLM"/>
    </source>
</evidence>
<proteinExistence type="inferred from homology"/>
<sequence>MAPTGLVSLAQWAGIVVPSIYTGMTLQDSLAVGTFLAYAQPKTLAKQWLHMYQRGPYWVIPTVVVSAVSNGYLAWHSSGGPDSTQRNAYIIGAAIAWSVLPTTFVYFEPGINGACKWKVQSLLATEGFSMPKFNGIPSSVRHSATPATKAWAEKLSMKELVEMWERRNHGRWVVSLLAAAVSGYATFCL</sequence>
<evidence type="ECO:0000256" key="6">
    <source>
        <dbReference type="SAM" id="Phobius"/>
    </source>
</evidence>
<protein>
    <recommendedName>
        <fullName evidence="9">DUF1772-domain-containing protein</fullName>
    </recommendedName>
</protein>
<dbReference type="Pfam" id="PF08592">
    <property type="entry name" value="Anthrone_oxy"/>
    <property type="match status" value="1"/>
</dbReference>
<keyword evidence="4 6" id="KW-0472">Membrane</keyword>
<evidence type="ECO:0000313" key="8">
    <source>
        <dbReference type="Proteomes" id="UP001174936"/>
    </source>
</evidence>
<feature type="transmembrane region" description="Helical" evidence="6">
    <location>
        <begin position="12"/>
        <end position="36"/>
    </location>
</feature>
<dbReference type="AlphaFoldDB" id="A0AA40CND5"/>
<dbReference type="PANTHER" id="PTHR35042">
    <property type="entry name" value="ANTHRONE OXYGENASE ENCC"/>
    <property type="match status" value="1"/>
</dbReference>
<comment type="caution">
    <text evidence="7">The sequence shown here is derived from an EMBL/GenBank/DDBJ whole genome shotgun (WGS) entry which is preliminary data.</text>
</comment>
<name>A0AA40CND5_9PEZI</name>
<evidence type="ECO:0000313" key="7">
    <source>
        <dbReference type="EMBL" id="KAK0643279.1"/>
    </source>
</evidence>
<organism evidence="7 8">
    <name type="scientific">Cercophora newfieldiana</name>
    <dbReference type="NCBI Taxonomy" id="92897"/>
    <lineage>
        <taxon>Eukaryota</taxon>
        <taxon>Fungi</taxon>
        <taxon>Dikarya</taxon>
        <taxon>Ascomycota</taxon>
        <taxon>Pezizomycotina</taxon>
        <taxon>Sordariomycetes</taxon>
        <taxon>Sordariomycetidae</taxon>
        <taxon>Sordariales</taxon>
        <taxon>Lasiosphaeriaceae</taxon>
        <taxon>Cercophora</taxon>
    </lineage>
</organism>
<evidence type="ECO:0000256" key="1">
    <source>
        <dbReference type="ARBA" id="ARBA00004141"/>
    </source>
</evidence>
<dbReference type="Proteomes" id="UP001174936">
    <property type="component" value="Unassembled WGS sequence"/>
</dbReference>
<feature type="transmembrane region" description="Helical" evidence="6">
    <location>
        <begin position="87"/>
        <end position="107"/>
    </location>
</feature>
<dbReference type="PANTHER" id="PTHR35042:SF1">
    <property type="entry name" value="DUF1772-DOMAIN-CONTAINING PROTEIN"/>
    <property type="match status" value="1"/>
</dbReference>
<evidence type="ECO:0000256" key="5">
    <source>
        <dbReference type="ARBA" id="ARBA00034313"/>
    </source>
</evidence>
<comment type="similarity">
    <text evidence="5">Belongs to the anthrone oxygenase family.</text>
</comment>